<dbReference type="GO" id="GO:0016740">
    <property type="term" value="F:transferase activity"/>
    <property type="evidence" value="ECO:0007669"/>
    <property type="project" value="UniProtKB-KW"/>
</dbReference>
<dbReference type="InterPro" id="IPR014942">
    <property type="entry name" value="AbiEii"/>
</dbReference>
<keyword evidence="1" id="KW-0808">Transferase</keyword>
<evidence type="ECO:0000313" key="2">
    <source>
        <dbReference type="Proteomes" id="UP000578697"/>
    </source>
</evidence>
<evidence type="ECO:0000313" key="1">
    <source>
        <dbReference type="EMBL" id="MBB5219068.1"/>
    </source>
</evidence>
<protein>
    <submittedName>
        <fullName evidence="1">Putative nucleotidyltransferase component of viral defense system</fullName>
    </submittedName>
</protein>
<sequence length="283" mass="32071">MKQTTANAMSLRAKINNYAKEHGILAQVVLQNYMFECLLDRISRSKYVDNFVIKGGILVSSLVGLDVRSTMDMDTTLVHLSLTEEKIKEAMNAIITVPADDGVVFNFVSVEPIRKDDVYGGFCLRLDAKYESIETPLSIDISTGDAITPEPINYGYKRLFNSENVIPLRSYPLETVLAEKIETIITRGILNTRPRDFYDVYILTKTQGYNAETLRKAIFATAEHRGTKAIMEAETNSRLAVIENSSELQSQWAKYQKKFPYAKDITYQETVNAVKEVIHEIYI</sequence>
<dbReference type="AlphaFoldDB" id="A0A840SFY0"/>
<dbReference type="EMBL" id="JACHFR010000002">
    <property type="protein sequence ID" value="MBB5219068.1"/>
    <property type="molecule type" value="Genomic_DNA"/>
</dbReference>
<comment type="caution">
    <text evidence="1">The sequence shown here is derived from an EMBL/GenBank/DDBJ whole genome shotgun (WGS) entry which is preliminary data.</text>
</comment>
<gene>
    <name evidence="1" type="ORF">HNP77_001437</name>
</gene>
<dbReference type="RefSeq" id="WP_221266544.1">
    <property type="nucleotide sequence ID" value="NZ_JACHFR010000002.1"/>
</dbReference>
<proteinExistence type="predicted"/>
<keyword evidence="2" id="KW-1185">Reference proteome</keyword>
<reference evidence="1 2" key="1">
    <citation type="submission" date="2020-08" db="EMBL/GenBank/DDBJ databases">
        <title>Genomic Encyclopedia of Type Strains, Phase IV (KMG-IV): sequencing the most valuable type-strain genomes for metagenomic binning, comparative biology and taxonomic classification.</title>
        <authorList>
            <person name="Goeker M."/>
        </authorList>
    </citation>
    <scope>NUCLEOTIDE SEQUENCE [LARGE SCALE GENOMIC DNA]</scope>
    <source>
        <strain evidence="1 2">DSM 103679</strain>
    </source>
</reference>
<dbReference type="Proteomes" id="UP000578697">
    <property type="component" value="Unassembled WGS sequence"/>
</dbReference>
<dbReference type="Pfam" id="PF08843">
    <property type="entry name" value="AbiEii"/>
    <property type="match status" value="1"/>
</dbReference>
<name>A0A840SFY0_9SPIR</name>
<accession>A0A840SFY0</accession>
<organism evidence="1 2">
    <name type="scientific">Treponema rectale</name>
    <dbReference type="NCBI Taxonomy" id="744512"/>
    <lineage>
        <taxon>Bacteria</taxon>
        <taxon>Pseudomonadati</taxon>
        <taxon>Spirochaetota</taxon>
        <taxon>Spirochaetia</taxon>
        <taxon>Spirochaetales</taxon>
        <taxon>Treponemataceae</taxon>
        <taxon>Treponema</taxon>
    </lineage>
</organism>